<dbReference type="GO" id="GO:0032797">
    <property type="term" value="C:SMN complex"/>
    <property type="evidence" value="ECO:0007669"/>
    <property type="project" value="TreeGrafter"/>
</dbReference>
<dbReference type="GO" id="GO:0003723">
    <property type="term" value="F:RNA binding"/>
    <property type="evidence" value="ECO:0007669"/>
    <property type="project" value="TreeGrafter"/>
</dbReference>
<dbReference type="Proteomes" id="UP001365542">
    <property type="component" value="Unassembled WGS sequence"/>
</dbReference>
<dbReference type="PANTHER" id="PTHR19877">
    <property type="entry name" value="EUKARYOTIC TRANSLATION INITIATION FACTOR 3 SUBUNIT I"/>
    <property type="match status" value="1"/>
</dbReference>
<dbReference type="InterPro" id="IPR001680">
    <property type="entry name" value="WD40_rpt"/>
</dbReference>
<dbReference type="InterPro" id="IPR020472">
    <property type="entry name" value="WD40_PAC1"/>
</dbReference>
<dbReference type="EMBL" id="JAVHJO010000002">
    <property type="protein sequence ID" value="KAK6542662.1"/>
    <property type="molecule type" value="Genomic_DNA"/>
</dbReference>
<evidence type="ECO:0000256" key="8">
    <source>
        <dbReference type="SAM" id="MobiDB-lite"/>
    </source>
</evidence>
<dbReference type="AlphaFoldDB" id="A0AAV9XP16"/>
<dbReference type="PANTHER" id="PTHR19877:SF13">
    <property type="entry name" value="SERINE-THREONINE KINASE RECEPTOR-ASSOCIATED PROTEIN"/>
    <property type="match status" value="1"/>
</dbReference>
<accession>A0AAV9XP16</accession>
<evidence type="ECO:0000256" key="6">
    <source>
        <dbReference type="ARBA" id="ARBA00040390"/>
    </source>
</evidence>
<reference evidence="9 10" key="1">
    <citation type="submission" date="2019-10" db="EMBL/GenBank/DDBJ databases">
        <authorList>
            <person name="Palmer J.M."/>
        </authorList>
    </citation>
    <scope>NUCLEOTIDE SEQUENCE [LARGE SCALE GENOMIC DNA]</scope>
    <source>
        <strain evidence="9 10">TWF694</strain>
    </source>
</reference>
<dbReference type="PROSITE" id="PS50294">
    <property type="entry name" value="WD_REPEATS_REGION"/>
    <property type="match status" value="2"/>
</dbReference>
<dbReference type="SUPFAM" id="SSF50978">
    <property type="entry name" value="WD40 repeat-like"/>
    <property type="match status" value="1"/>
</dbReference>
<evidence type="ECO:0000256" key="4">
    <source>
        <dbReference type="ARBA" id="ARBA00023187"/>
    </source>
</evidence>
<feature type="repeat" description="WD" evidence="7">
    <location>
        <begin position="163"/>
        <end position="203"/>
    </location>
</feature>
<evidence type="ECO:0000256" key="5">
    <source>
        <dbReference type="ARBA" id="ARBA00038394"/>
    </source>
</evidence>
<dbReference type="InterPro" id="IPR015943">
    <property type="entry name" value="WD40/YVTN_repeat-like_dom_sf"/>
</dbReference>
<name>A0AAV9XP16_9PEZI</name>
<organism evidence="9 10">
    <name type="scientific">Orbilia ellipsospora</name>
    <dbReference type="NCBI Taxonomy" id="2528407"/>
    <lineage>
        <taxon>Eukaryota</taxon>
        <taxon>Fungi</taxon>
        <taxon>Dikarya</taxon>
        <taxon>Ascomycota</taxon>
        <taxon>Pezizomycotina</taxon>
        <taxon>Orbiliomycetes</taxon>
        <taxon>Orbiliales</taxon>
        <taxon>Orbiliaceae</taxon>
        <taxon>Orbilia</taxon>
    </lineage>
</organism>
<feature type="repeat" description="WD" evidence="7">
    <location>
        <begin position="76"/>
        <end position="117"/>
    </location>
</feature>
<keyword evidence="4" id="KW-0508">mRNA splicing</keyword>
<evidence type="ECO:0000256" key="7">
    <source>
        <dbReference type="PROSITE-ProRule" id="PRU00221"/>
    </source>
</evidence>
<comment type="caution">
    <text evidence="9">The sequence shown here is derived from an EMBL/GenBank/DDBJ whole genome shotgun (WGS) entry which is preliminary data.</text>
</comment>
<evidence type="ECO:0000313" key="9">
    <source>
        <dbReference type="EMBL" id="KAK6542662.1"/>
    </source>
</evidence>
<dbReference type="GO" id="GO:0000387">
    <property type="term" value="P:spliceosomal snRNP assembly"/>
    <property type="evidence" value="ECO:0007669"/>
    <property type="project" value="TreeGrafter"/>
</dbReference>
<feature type="repeat" description="WD" evidence="7">
    <location>
        <begin position="117"/>
        <end position="158"/>
    </location>
</feature>
<comment type="similarity">
    <text evidence="5">Belongs to the WD repeat STRAP family.</text>
</comment>
<dbReference type="Gene3D" id="2.130.10.10">
    <property type="entry name" value="YVTN repeat-like/Quinoprotein amine dehydrogenase"/>
    <property type="match status" value="1"/>
</dbReference>
<dbReference type="CDD" id="cd00200">
    <property type="entry name" value="WD40"/>
    <property type="match status" value="1"/>
</dbReference>
<sequence length="335" mass="36700">MSSDQYPTPQKSPSPVQTSKPSAARIVPLTCHGHSRPVVHLSFSQFVDDNYFLISACKDGNPMLRDGITGDWIGTFIGHKGAIWQARLSRTASLAATASADFSAKIWDAFTGETLHTLNHNHIVRCVTFSPDDTCVATGGPEKKLRMFDLNRPDNAGATEIGVGAHNGSIRTVSWADPNILVSGSEDKYIRWWDVRSKDIVSTYMVDEPLASCEFSTDGKILNVSAGKSVYFFDGLSRTLLKSIKTEHDCATVALHPPTSDVPTRKFVTGGAGDTWVRVYDFDSGRELELNKGHHGPIWSASFSPDGNLYATGSEDGTIKLWKYTPHPYGLWMST</sequence>
<protein>
    <recommendedName>
        <fullName evidence="6">Serine-threonine kinase receptor-associated protein</fullName>
    </recommendedName>
</protein>
<dbReference type="PROSITE" id="PS50082">
    <property type="entry name" value="WD_REPEATS_2"/>
    <property type="match status" value="4"/>
</dbReference>
<keyword evidence="2" id="KW-0507">mRNA processing</keyword>
<dbReference type="PRINTS" id="PR00320">
    <property type="entry name" value="GPROTEINBRPT"/>
</dbReference>
<dbReference type="Pfam" id="PF00400">
    <property type="entry name" value="WD40"/>
    <property type="match status" value="4"/>
</dbReference>
<evidence type="ECO:0000256" key="2">
    <source>
        <dbReference type="ARBA" id="ARBA00022664"/>
    </source>
</evidence>
<keyword evidence="1 7" id="KW-0853">WD repeat</keyword>
<dbReference type="SMART" id="SM00320">
    <property type="entry name" value="WD40"/>
    <property type="match status" value="7"/>
</dbReference>
<keyword evidence="10" id="KW-1185">Reference proteome</keyword>
<dbReference type="InterPro" id="IPR036322">
    <property type="entry name" value="WD40_repeat_dom_sf"/>
</dbReference>
<evidence type="ECO:0000256" key="1">
    <source>
        <dbReference type="ARBA" id="ARBA00022574"/>
    </source>
</evidence>
<feature type="region of interest" description="Disordered" evidence="8">
    <location>
        <begin position="1"/>
        <end position="21"/>
    </location>
</feature>
<evidence type="ECO:0000313" key="10">
    <source>
        <dbReference type="Proteomes" id="UP001365542"/>
    </source>
</evidence>
<gene>
    <name evidence="9" type="ORF">TWF694_006605</name>
</gene>
<evidence type="ECO:0000256" key="3">
    <source>
        <dbReference type="ARBA" id="ARBA00022737"/>
    </source>
</evidence>
<keyword evidence="3" id="KW-0677">Repeat</keyword>
<proteinExistence type="inferred from homology"/>
<feature type="repeat" description="WD" evidence="7">
    <location>
        <begin position="291"/>
        <end position="323"/>
    </location>
</feature>